<feature type="transmembrane region" description="Helical" evidence="5">
    <location>
        <begin position="90"/>
        <end position="109"/>
    </location>
</feature>
<accession>A0A6S6I2M5</accession>
<feature type="transmembrane region" description="Helical" evidence="5">
    <location>
        <begin position="34"/>
        <end position="54"/>
    </location>
</feature>
<organism evidence="7">
    <name type="scientific">Erysipelothrix tonsillarum</name>
    <dbReference type="NCBI Taxonomy" id="38402"/>
    <lineage>
        <taxon>Bacteria</taxon>
        <taxon>Bacillati</taxon>
        <taxon>Bacillota</taxon>
        <taxon>Erysipelotrichia</taxon>
        <taxon>Erysipelotrichales</taxon>
        <taxon>Erysipelotrichaceae</taxon>
        <taxon>Erysipelothrix</taxon>
    </lineage>
</organism>
<dbReference type="InterPro" id="IPR007016">
    <property type="entry name" value="O-antigen_ligase-rel_domated"/>
</dbReference>
<reference evidence="7" key="1">
    <citation type="submission" date="2020-02" db="EMBL/GenBank/DDBJ databases">
        <title>Development of a multiplex PCR-based assay for rapid serotyping of Erysipelothrix species.</title>
        <authorList>
            <person name="Shimoji Y."/>
            <person name="Shiraiwa K."/>
            <person name="Tominaga H."/>
            <person name="Nishikawa S."/>
            <person name="Eguchi M."/>
            <person name="Hikono H."/>
            <person name="Ogawa Y."/>
        </authorList>
    </citation>
    <scope>NUCLEOTIDE SEQUENCE</scope>
    <source>
        <strain evidence="7">2553</strain>
    </source>
</reference>
<dbReference type="EMBL" id="LC528614">
    <property type="protein sequence ID" value="BCB22797.1"/>
    <property type="molecule type" value="Genomic_DNA"/>
</dbReference>
<keyword evidence="3 5" id="KW-1133">Transmembrane helix</keyword>
<feature type="transmembrane region" description="Helical" evidence="5">
    <location>
        <begin position="246"/>
        <end position="270"/>
    </location>
</feature>
<dbReference type="GO" id="GO:0016874">
    <property type="term" value="F:ligase activity"/>
    <property type="evidence" value="ECO:0007669"/>
    <property type="project" value="UniProtKB-KW"/>
</dbReference>
<dbReference type="InterPro" id="IPR051533">
    <property type="entry name" value="WaaL-like"/>
</dbReference>
<feature type="transmembrane region" description="Helical" evidence="5">
    <location>
        <begin position="359"/>
        <end position="379"/>
    </location>
</feature>
<name>A0A6S6I2M5_9FIRM</name>
<feature type="transmembrane region" description="Helical" evidence="5">
    <location>
        <begin position="211"/>
        <end position="234"/>
    </location>
</feature>
<feature type="transmembrane region" description="Helical" evidence="5">
    <location>
        <begin position="121"/>
        <end position="141"/>
    </location>
</feature>
<protein>
    <submittedName>
        <fullName evidence="7">O-antigen ligase family protein</fullName>
    </submittedName>
</protein>
<evidence type="ECO:0000256" key="3">
    <source>
        <dbReference type="ARBA" id="ARBA00022989"/>
    </source>
</evidence>
<proteinExistence type="predicted"/>
<sequence length="553" mass="63812">MTEAKDIKVLNLFIFLLCLTSVNRTLSPFGIDLRIIVVLLGVFIIAYSLKKYGLNTVLSNISSKRFIILYLFSIISSLWIFINFDKVNVRGLSSLVVLHISILISAVVINIQRDKIKFEKVYRFLTISMMILFFSMIFVYMTKNIKLIGDHRFLGYVTDNNFIGTNIRVGGYAQDPNQASIWIVMFIIITFFYINNIFLKSFLISLSVLMYLLAASKTVLLGSIVTLFISVIFAKLIKSKKYNLLYFLKIIGIYVAPIILILIITIDFNYLPFSNLDTMRTRYIMWDEAVKLFKTSPIFGVGLSGFRNNYGIKMSWYVQSHSTIFQLVSEVGIAGLLLYLSLISENLNNRSNTVRTLTIMMYITSITLETMYLPILLFIEMVKVSLDKKAEGINKSSLVIVTKNENDYIRFYSSSHKKREYENTFLISLYEFENISEDVVIKKLLDRESNKFLGYFLSRIRLNKIMMSINFSTEIDNVINISFTTQLLAFGSYLNNEAIYGILDIDYLANSKKQFWRKLNLLLLKYSRKVLVIDKDESSLLKLGVNPKNLIEL</sequence>
<evidence type="ECO:0000256" key="1">
    <source>
        <dbReference type="ARBA" id="ARBA00004141"/>
    </source>
</evidence>
<evidence type="ECO:0000256" key="5">
    <source>
        <dbReference type="SAM" id="Phobius"/>
    </source>
</evidence>
<evidence type="ECO:0000313" key="7">
    <source>
        <dbReference type="EMBL" id="BCB22797.1"/>
    </source>
</evidence>
<feature type="domain" description="O-antigen ligase-related" evidence="6">
    <location>
        <begin position="203"/>
        <end position="340"/>
    </location>
</feature>
<feature type="transmembrane region" description="Helical" evidence="5">
    <location>
        <begin position="66"/>
        <end position="84"/>
    </location>
</feature>
<feature type="transmembrane region" description="Helical" evidence="5">
    <location>
        <begin position="323"/>
        <end position="344"/>
    </location>
</feature>
<evidence type="ECO:0000256" key="4">
    <source>
        <dbReference type="ARBA" id="ARBA00023136"/>
    </source>
</evidence>
<keyword evidence="2 5" id="KW-0812">Transmembrane</keyword>
<dbReference type="AlphaFoldDB" id="A0A6S6I2M5"/>
<dbReference type="GO" id="GO:0016020">
    <property type="term" value="C:membrane"/>
    <property type="evidence" value="ECO:0007669"/>
    <property type="project" value="UniProtKB-SubCell"/>
</dbReference>
<comment type="subcellular location">
    <subcellularLocation>
        <location evidence="1">Membrane</location>
        <topology evidence="1">Multi-pass membrane protein</topology>
    </subcellularLocation>
</comment>
<dbReference type="PANTHER" id="PTHR37422">
    <property type="entry name" value="TEICHURONIC ACID BIOSYNTHESIS PROTEIN TUAE"/>
    <property type="match status" value="1"/>
</dbReference>
<dbReference type="Pfam" id="PF04932">
    <property type="entry name" value="Wzy_C"/>
    <property type="match status" value="1"/>
</dbReference>
<evidence type="ECO:0000256" key="2">
    <source>
        <dbReference type="ARBA" id="ARBA00022692"/>
    </source>
</evidence>
<feature type="transmembrane region" description="Helical" evidence="5">
    <location>
        <begin position="179"/>
        <end position="199"/>
    </location>
</feature>
<keyword evidence="7" id="KW-0436">Ligase</keyword>
<dbReference type="PANTHER" id="PTHR37422:SF13">
    <property type="entry name" value="LIPOPOLYSACCHARIDE BIOSYNTHESIS PROTEIN PA4999-RELATED"/>
    <property type="match status" value="1"/>
</dbReference>
<keyword evidence="4 5" id="KW-0472">Membrane</keyword>
<evidence type="ECO:0000259" key="6">
    <source>
        <dbReference type="Pfam" id="PF04932"/>
    </source>
</evidence>